<dbReference type="PANTHER" id="PTHR43649">
    <property type="entry name" value="ARABINOSE-BINDING PROTEIN-RELATED"/>
    <property type="match status" value="1"/>
</dbReference>
<evidence type="ECO:0000256" key="6">
    <source>
        <dbReference type="SAM" id="SignalP"/>
    </source>
</evidence>
<name>A0A7X6DB65_9ENTE</name>
<organism evidence="7 8">
    <name type="scientific">Vagococcus fluvialis</name>
    <dbReference type="NCBI Taxonomy" id="2738"/>
    <lineage>
        <taxon>Bacteria</taxon>
        <taxon>Bacillati</taxon>
        <taxon>Bacillota</taxon>
        <taxon>Bacilli</taxon>
        <taxon>Lactobacillales</taxon>
        <taxon>Enterococcaceae</taxon>
        <taxon>Vagococcus</taxon>
    </lineage>
</organism>
<feature type="signal peptide" evidence="6">
    <location>
        <begin position="1"/>
        <end position="21"/>
    </location>
</feature>
<keyword evidence="2 6" id="KW-0732">Signal</keyword>
<evidence type="ECO:0000256" key="1">
    <source>
        <dbReference type="ARBA" id="ARBA00022475"/>
    </source>
</evidence>
<dbReference type="EMBL" id="JAAVMB010000021">
    <property type="protein sequence ID" value="NKC69155.1"/>
    <property type="molecule type" value="Genomic_DNA"/>
</dbReference>
<evidence type="ECO:0000313" key="7">
    <source>
        <dbReference type="EMBL" id="NKC69155.1"/>
    </source>
</evidence>
<evidence type="ECO:0000256" key="3">
    <source>
        <dbReference type="ARBA" id="ARBA00023136"/>
    </source>
</evidence>
<keyword evidence="4" id="KW-0564">Palmitate</keyword>
<evidence type="ECO:0000256" key="2">
    <source>
        <dbReference type="ARBA" id="ARBA00022729"/>
    </source>
</evidence>
<dbReference type="PANTHER" id="PTHR43649:SF33">
    <property type="entry name" value="POLYGALACTURONAN_RHAMNOGALACTURONAN-BINDING PROTEIN YTCQ"/>
    <property type="match status" value="1"/>
</dbReference>
<dbReference type="InterPro" id="IPR006059">
    <property type="entry name" value="SBP"/>
</dbReference>
<feature type="chain" id="PRO_5039095305" evidence="6">
    <location>
        <begin position="22"/>
        <end position="486"/>
    </location>
</feature>
<dbReference type="Pfam" id="PF01547">
    <property type="entry name" value="SBP_bac_1"/>
    <property type="match status" value="1"/>
</dbReference>
<dbReference type="AlphaFoldDB" id="A0A7X6DB65"/>
<comment type="caution">
    <text evidence="7">The sequence shown here is derived from an EMBL/GenBank/DDBJ whole genome shotgun (WGS) entry which is preliminary data.</text>
</comment>
<gene>
    <name evidence="7" type="ORF">HED35_13740</name>
</gene>
<keyword evidence="5" id="KW-0449">Lipoprotein</keyword>
<dbReference type="SUPFAM" id="SSF53850">
    <property type="entry name" value="Periplasmic binding protein-like II"/>
    <property type="match status" value="1"/>
</dbReference>
<protein>
    <submittedName>
        <fullName evidence="7">Extracellular solute-binding protein</fullName>
    </submittedName>
</protein>
<dbReference type="RefSeq" id="WP_167808184.1">
    <property type="nucleotide sequence ID" value="NZ_JAAVMB010000021.1"/>
</dbReference>
<evidence type="ECO:0000256" key="5">
    <source>
        <dbReference type="ARBA" id="ARBA00023288"/>
    </source>
</evidence>
<keyword evidence="1" id="KW-1003">Cell membrane</keyword>
<dbReference type="PROSITE" id="PS51257">
    <property type="entry name" value="PROKAR_LIPOPROTEIN"/>
    <property type="match status" value="1"/>
</dbReference>
<dbReference type="Proteomes" id="UP000521358">
    <property type="component" value="Unassembled WGS sequence"/>
</dbReference>
<evidence type="ECO:0000256" key="4">
    <source>
        <dbReference type="ARBA" id="ARBA00023139"/>
    </source>
</evidence>
<dbReference type="Gene3D" id="3.40.190.10">
    <property type="entry name" value="Periplasmic binding protein-like II"/>
    <property type="match status" value="2"/>
</dbReference>
<accession>A0A7X6DB65</accession>
<keyword evidence="3" id="KW-0472">Membrane</keyword>
<dbReference type="InterPro" id="IPR050490">
    <property type="entry name" value="Bact_solute-bd_prot1"/>
</dbReference>
<sequence length="486" mass="54914">MKKKVFLTGLVSVLAISSLVACGKKSSQGAADNKDLSNIIKIAYKDENASNPNSKKYFDELSKLMKEKDGVDVVFEVVDLPGEGYQEKLNLQISSGDIPDIIYFQGGDTMSAEQGLLEDLNPYIKKSSYIKNIIEPHNEKRLENYPYLMWIKPATASVPVIKKKILEETQIGKEFQENPTVDNYTKLFKEVIGKKDEKGQEVKYAITTSGNTNELDSIFDMAFGNTQTWQKTDKGYIYKRVSENEKEKIAYYKSLYDEKLLDNQFITKKWDTKENAFYDGETALIAGTSGKVIDMYSTKAKELSGSELVVLPPAKGKSQGYGAVNLSKEDRGLAIYSQSANKDLAFKVLDFLASPEGQQLDRLGFENEHYKIEGEKITVLDESGEWYAKFWEPKELKVTKELSSPLLGEEANKSIDLVSEYYSEDNSFIIPDDMVAKWDAAENVYKETIADMITGKKSIDEFDKFVKQWQESGGQEITDYANEKLK</sequence>
<evidence type="ECO:0000313" key="8">
    <source>
        <dbReference type="Proteomes" id="UP000521358"/>
    </source>
</evidence>
<reference evidence="7 8" key="1">
    <citation type="submission" date="2020-03" db="EMBL/GenBank/DDBJ databases">
        <title>Bacterial samples isolated from urine from healthy bovine heifers (Gyr breed).</title>
        <authorList>
            <person name="Giannattasio-Ferraz S."/>
            <person name="Maskeri L."/>
            <person name="Penido A."/>
            <person name="Barbosa-Stancioli E.F."/>
            <person name="Putonti C."/>
        </authorList>
    </citation>
    <scope>NUCLEOTIDE SEQUENCE [LARGE SCALE GENOMIC DNA]</scope>
    <source>
        <strain evidence="7 8">UFMG-H7</strain>
    </source>
</reference>
<proteinExistence type="predicted"/>